<dbReference type="GeneID" id="42364519"/>
<accession>A0A5Q0UES8</accession>
<dbReference type="Proteomes" id="UP000377803">
    <property type="component" value="Chromosome"/>
</dbReference>
<protein>
    <recommendedName>
        <fullName evidence="4">Ribbon-helix-helix protein, CopG family</fullName>
    </recommendedName>
</protein>
<dbReference type="CDD" id="cd22231">
    <property type="entry name" value="RHH_NikR_HicB-like"/>
    <property type="match status" value="1"/>
</dbReference>
<dbReference type="SUPFAM" id="SSF47598">
    <property type="entry name" value="Ribbon-helix-helix"/>
    <property type="match status" value="1"/>
</dbReference>
<dbReference type="InterPro" id="IPR013321">
    <property type="entry name" value="Arc_rbn_hlx_hlx"/>
</dbReference>
<dbReference type="AlphaFoldDB" id="A0A5Q0UES8"/>
<organism evidence="2 3">
    <name type="scientific">Candidatus Nanohalobium constans</name>
    <dbReference type="NCBI Taxonomy" id="2565781"/>
    <lineage>
        <taxon>Archaea</taxon>
        <taxon>Candidatus Nanohalarchaeota</taxon>
        <taxon>Candidatus Nanohalobia</taxon>
        <taxon>Candidatus Nanohalobiales</taxon>
        <taxon>Candidatus Nanohalobiaceae</taxon>
        <taxon>Candidatus Nanohalobium</taxon>
    </lineage>
</organism>
<dbReference type="OrthoDB" id="334822at2157"/>
<keyword evidence="3" id="KW-1185">Reference proteome</keyword>
<evidence type="ECO:0000313" key="3">
    <source>
        <dbReference type="Proteomes" id="UP000377803"/>
    </source>
</evidence>
<feature type="region of interest" description="Disordered" evidence="1">
    <location>
        <begin position="57"/>
        <end position="83"/>
    </location>
</feature>
<proteinExistence type="predicted"/>
<gene>
    <name evidence="2" type="ORF">LC1Nh_0138</name>
</gene>
<dbReference type="KEGG" id="ncon:LC1Nh_0138"/>
<evidence type="ECO:0000256" key="1">
    <source>
        <dbReference type="SAM" id="MobiDB-lite"/>
    </source>
</evidence>
<evidence type="ECO:0000313" key="2">
    <source>
        <dbReference type="EMBL" id="QGA80046.1"/>
    </source>
</evidence>
<dbReference type="GO" id="GO:0006355">
    <property type="term" value="P:regulation of DNA-templated transcription"/>
    <property type="evidence" value="ECO:0007669"/>
    <property type="project" value="InterPro"/>
</dbReference>
<evidence type="ECO:0008006" key="4">
    <source>
        <dbReference type="Google" id="ProtNLM"/>
    </source>
</evidence>
<dbReference type="EMBL" id="CP040089">
    <property type="protein sequence ID" value="QGA80046.1"/>
    <property type="molecule type" value="Genomic_DNA"/>
</dbReference>
<dbReference type="InterPro" id="IPR010985">
    <property type="entry name" value="Ribbon_hlx_hlx"/>
</dbReference>
<dbReference type="RefSeq" id="WP_153549784.1">
    <property type="nucleotide sequence ID" value="NZ_CP040089.1"/>
</dbReference>
<sequence length="83" mass="9827">MSKVAVNIPDEEKSIVDKFVEKIPGYKNRSDFIRKALRNEMDRDYNTLEELTGSWSDEEAEKARENIKEIDEEDIEAQKRNDY</sequence>
<dbReference type="Gene3D" id="1.10.1220.10">
    <property type="entry name" value="Met repressor-like"/>
    <property type="match status" value="1"/>
</dbReference>
<name>A0A5Q0UES8_9ARCH</name>
<reference evidence="3" key="1">
    <citation type="submission" date="2019-05" db="EMBL/GenBank/DDBJ databases">
        <title>Candidatus Nanohalobium constans, a novel model system to study the DPANN nano-sized archaea: genomic and physiological characterization of a nanoarchaeon co-cultured with its chitinotrophic host.</title>
        <authorList>
            <person name="La Cono V."/>
            <person name="Arcadi E."/>
            <person name="Crisafi F."/>
            <person name="Denaro R."/>
            <person name="La Spada G."/>
            <person name="Messina E."/>
            <person name="Smedile F."/>
            <person name="Toshchakov S.V."/>
            <person name="Shevchenko M.A."/>
            <person name="Golyshin P.N."/>
            <person name="Golyshina O.V."/>
            <person name="Ferrer M."/>
            <person name="Rohde M."/>
            <person name="Mushegian A."/>
            <person name="Sorokin D.Y."/>
            <person name="Giuliano L."/>
            <person name="Yakimov M.M."/>
        </authorList>
    </citation>
    <scope>NUCLEOTIDE SEQUENCE [LARGE SCALE GENOMIC DNA]</scope>
    <source>
        <strain evidence="3">LC1Nh</strain>
    </source>
</reference>